<comment type="similarity">
    <text evidence="5">Belongs to the truncated hemoglobin family. Group II subfamily.</text>
</comment>
<dbReference type="InterPro" id="IPR044203">
    <property type="entry name" value="GlbO/GLB3-like"/>
</dbReference>
<dbReference type="Pfam" id="PF01152">
    <property type="entry name" value="Bac_globin"/>
    <property type="match status" value="1"/>
</dbReference>
<protein>
    <recommendedName>
        <fullName evidence="8">Globin</fullName>
    </recommendedName>
</protein>
<dbReference type="Gene3D" id="1.10.490.10">
    <property type="entry name" value="Globins"/>
    <property type="match status" value="1"/>
</dbReference>
<evidence type="ECO:0000256" key="1">
    <source>
        <dbReference type="ARBA" id="ARBA00022448"/>
    </source>
</evidence>
<evidence type="ECO:0008006" key="8">
    <source>
        <dbReference type="Google" id="ProtNLM"/>
    </source>
</evidence>
<keyword evidence="2" id="KW-0349">Heme</keyword>
<dbReference type="GO" id="GO:0020037">
    <property type="term" value="F:heme binding"/>
    <property type="evidence" value="ECO:0007669"/>
    <property type="project" value="InterPro"/>
</dbReference>
<dbReference type="PANTHER" id="PTHR47366:SF1">
    <property type="entry name" value="TWO-ON-TWO HEMOGLOBIN-3"/>
    <property type="match status" value="1"/>
</dbReference>
<dbReference type="GO" id="GO:0005344">
    <property type="term" value="F:oxygen carrier activity"/>
    <property type="evidence" value="ECO:0007669"/>
    <property type="project" value="InterPro"/>
</dbReference>
<keyword evidence="7" id="KW-1185">Reference proteome</keyword>
<name>A0A150X119_9BACT</name>
<dbReference type="OrthoDB" id="9790913at2"/>
<evidence type="ECO:0000256" key="5">
    <source>
        <dbReference type="ARBA" id="ARBA00034496"/>
    </source>
</evidence>
<evidence type="ECO:0000313" key="7">
    <source>
        <dbReference type="Proteomes" id="UP000075615"/>
    </source>
</evidence>
<dbReference type="AlphaFoldDB" id="A0A150X119"/>
<dbReference type="PANTHER" id="PTHR47366">
    <property type="entry name" value="TWO-ON-TWO HEMOGLOBIN-3"/>
    <property type="match status" value="1"/>
</dbReference>
<dbReference type="GO" id="GO:0046872">
    <property type="term" value="F:metal ion binding"/>
    <property type="evidence" value="ECO:0007669"/>
    <property type="project" value="UniProtKB-KW"/>
</dbReference>
<keyword evidence="3" id="KW-0479">Metal-binding</keyword>
<dbReference type="SUPFAM" id="SSF46458">
    <property type="entry name" value="Globin-like"/>
    <property type="match status" value="1"/>
</dbReference>
<comment type="caution">
    <text evidence="6">The sequence shown here is derived from an EMBL/GenBank/DDBJ whole genome shotgun (WGS) entry which is preliminary data.</text>
</comment>
<dbReference type="EMBL" id="LRDB01000051">
    <property type="protein sequence ID" value="KYG72420.1"/>
    <property type="molecule type" value="Genomic_DNA"/>
</dbReference>
<keyword evidence="4" id="KW-0408">Iron</keyword>
<keyword evidence="1" id="KW-0813">Transport</keyword>
<organism evidence="6 7">
    <name type="scientific">Roseivirga echinicomitans</name>
    <dbReference type="NCBI Taxonomy" id="296218"/>
    <lineage>
        <taxon>Bacteria</taxon>
        <taxon>Pseudomonadati</taxon>
        <taxon>Bacteroidota</taxon>
        <taxon>Cytophagia</taxon>
        <taxon>Cytophagales</taxon>
        <taxon>Roseivirgaceae</taxon>
        <taxon>Roseivirga</taxon>
    </lineage>
</organism>
<evidence type="ECO:0000256" key="3">
    <source>
        <dbReference type="ARBA" id="ARBA00022723"/>
    </source>
</evidence>
<dbReference type="GO" id="GO:0019825">
    <property type="term" value="F:oxygen binding"/>
    <property type="evidence" value="ECO:0007669"/>
    <property type="project" value="InterPro"/>
</dbReference>
<dbReference type="Proteomes" id="UP000075615">
    <property type="component" value="Unassembled WGS sequence"/>
</dbReference>
<gene>
    <name evidence="6" type="ORF">AWN68_11700</name>
</gene>
<dbReference type="InterPro" id="IPR012292">
    <property type="entry name" value="Globin/Proto"/>
</dbReference>
<proteinExistence type="inferred from homology"/>
<dbReference type="STRING" id="296218.AWN68_11700"/>
<dbReference type="RefSeq" id="WP_068418879.1">
    <property type="nucleotide sequence ID" value="NZ_LRDB01000051.1"/>
</dbReference>
<evidence type="ECO:0000256" key="2">
    <source>
        <dbReference type="ARBA" id="ARBA00022617"/>
    </source>
</evidence>
<sequence>MSEKGQTLYERIGEENILKLVDDFYAELEQDELIRKMYPEDLLPAKNRLKLFFIQALGGRQTYTDERGHPMLRRRHFQWKIGTEEATHWLKHMHAALEKATFPEPEKDAFWEYVYGAAQHMINK</sequence>
<reference evidence="6 7" key="1">
    <citation type="submission" date="2016-01" db="EMBL/GenBank/DDBJ databases">
        <title>Genome sequencing of Roseivirga echinicomitans KMM 6058.</title>
        <authorList>
            <person name="Selvaratnam C."/>
            <person name="Thevarajoo S."/>
            <person name="Goh K.M."/>
            <person name="Ee R."/>
            <person name="Chan K.-G."/>
            <person name="Chong C.S."/>
        </authorList>
    </citation>
    <scope>NUCLEOTIDE SEQUENCE [LARGE SCALE GENOMIC DNA]</scope>
    <source>
        <strain evidence="6 7">KMM 6058</strain>
    </source>
</reference>
<accession>A0A150X119</accession>
<evidence type="ECO:0000256" key="4">
    <source>
        <dbReference type="ARBA" id="ARBA00023004"/>
    </source>
</evidence>
<dbReference type="InterPro" id="IPR001486">
    <property type="entry name" value="Hemoglobin_trunc"/>
</dbReference>
<dbReference type="InterPro" id="IPR009050">
    <property type="entry name" value="Globin-like_sf"/>
</dbReference>
<evidence type="ECO:0000313" key="6">
    <source>
        <dbReference type="EMBL" id="KYG72420.1"/>
    </source>
</evidence>